<dbReference type="Proteomes" id="UP000765509">
    <property type="component" value="Unassembled WGS sequence"/>
</dbReference>
<accession>A0A9Q3K235</accession>
<organism evidence="2 3">
    <name type="scientific">Austropuccinia psidii MF-1</name>
    <dbReference type="NCBI Taxonomy" id="1389203"/>
    <lineage>
        <taxon>Eukaryota</taxon>
        <taxon>Fungi</taxon>
        <taxon>Dikarya</taxon>
        <taxon>Basidiomycota</taxon>
        <taxon>Pucciniomycotina</taxon>
        <taxon>Pucciniomycetes</taxon>
        <taxon>Pucciniales</taxon>
        <taxon>Sphaerophragmiaceae</taxon>
        <taxon>Austropuccinia</taxon>
    </lineage>
</organism>
<gene>
    <name evidence="2" type="ORF">O181_112577</name>
</gene>
<evidence type="ECO:0000313" key="3">
    <source>
        <dbReference type="Proteomes" id="UP000765509"/>
    </source>
</evidence>
<protein>
    <recommendedName>
        <fullName evidence="1">Tc1-like transposase DDE domain-containing protein</fullName>
    </recommendedName>
</protein>
<evidence type="ECO:0000313" key="2">
    <source>
        <dbReference type="EMBL" id="MBW0572862.1"/>
    </source>
</evidence>
<feature type="domain" description="Tc1-like transposase DDE" evidence="1">
    <location>
        <begin position="106"/>
        <end position="245"/>
    </location>
</feature>
<dbReference type="PANTHER" id="PTHR47326:SF1">
    <property type="entry name" value="HTH PSQ-TYPE DOMAIN-CONTAINING PROTEIN"/>
    <property type="match status" value="1"/>
</dbReference>
<dbReference type="PANTHER" id="PTHR47326">
    <property type="entry name" value="TRANSPOSABLE ELEMENT TC3 TRANSPOSASE-LIKE PROTEIN"/>
    <property type="match status" value="1"/>
</dbReference>
<evidence type="ECO:0000259" key="1">
    <source>
        <dbReference type="Pfam" id="PF13358"/>
    </source>
</evidence>
<proteinExistence type="predicted"/>
<reference evidence="2" key="1">
    <citation type="submission" date="2021-03" db="EMBL/GenBank/DDBJ databases">
        <title>Draft genome sequence of rust myrtle Austropuccinia psidii MF-1, a brazilian biotype.</title>
        <authorList>
            <person name="Quecine M.C."/>
            <person name="Pachon D.M.R."/>
            <person name="Bonatelli M.L."/>
            <person name="Correr F.H."/>
            <person name="Franceschini L.M."/>
            <person name="Leite T.F."/>
            <person name="Margarido G.R.A."/>
            <person name="Almeida C.A."/>
            <person name="Ferrarezi J.A."/>
            <person name="Labate C.A."/>
        </authorList>
    </citation>
    <scope>NUCLEOTIDE SEQUENCE</scope>
    <source>
        <strain evidence="2">MF-1</strain>
    </source>
</reference>
<dbReference type="EMBL" id="AVOT02090889">
    <property type="protein sequence ID" value="MBW0572862.1"/>
    <property type="molecule type" value="Genomic_DNA"/>
</dbReference>
<dbReference type="InterPro" id="IPR038717">
    <property type="entry name" value="Tc1-like_DDE_dom"/>
</dbReference>
<dbReference type="Gene3D" id="3.30.420.10">
    <property type="entry name" value="Ribonuclease H-like superfamily/Ribonuclease H"/>
    <property type="match status" value="1"/>
</dbReference>
<dbReference type="Pfam" id="PF13358">
    <property type="entry name" value="DDE_3"/>
    <property type="match status" value="1"/>
</dbReference>
<dbReference type="InterPro" id="IPR036397">
    <property type="entry name" value="RNaseH_sf"/>
</dbReference>
<keyword evidence="3" id="KW-1185">Reference proteome</keyword>
<name>A0A9Q3K235_9BASI</name>
<dbReference type="GO" id="GO:0003676">
    <property type="term" value="F:nucleic acid binding"/>
    <property type="evidence" value="ECO:0007669"/>
    <property type="project" value="InterPro"/>
</dbReference>
<dbReference type="OrthoDB" id="4843387at2759"/>
<sequence>MIFPPFVLDINAQQSQSGATQPDCWDVAGCRPPFLNDADRRNLDAFITHNQRANLNEISRAISSNVSKAIHDLGKQSCIAPKKPYLRQLDFDQRFTFAQEFGHWTQIIWTDESSFELGKKSDQVHVWQTPQEKYMLDNLQANHHLGQQSIMVWGAFIGSTKGPLFFLDGTQTAATFIQQVYEPHLQPFYNFMVNAPYIRTCDHIAMMEDGAPIYTAQISNEWQATNQIEKLPWPAHSPDLNPIKNI</sequence>
<comment type="caution">
    <text evidence="2">The sequence shown here is derived from an EMBL/GenBank/DDBJ whole genome shotgun (WGS) entry which is preliminary data.</text>
</comment>
<dbReference type="AlphaFoldDB" id="A0A9Q3K235"/>